<evidence type="ECO:0000313" key="4">
    <source>
        <dbReference type="EMBL" id="RRR48779.1"/>
    </source>
</evidence>
<proteinExistence type="predicted"/>
<reference evidence="5 7" key="3">
    <citation type="submission" date="2019-04" db="EMBL/GenBank/DDBJ databases">
        <title>Genome analysis of Streptococcus suis strain WUSS327.</title>
        <authorList>
            <person name="Chen H."/>
            <person name="Gao X."/>
            <person name="Wu Z."/>
        </authorList>
    </citation>
    <scope>NUCLEOTIDE SEQUENCE [LARGE SCALE GENOMIC DNA]</scope>
    <source>
        <strain evidence="5 7">WUSS327</strain>
    </source>
</reference>
<dbReference type="GO" id="GO:0003697">
    <property type="term" value="F:single-stranded DNA binding"/>
    <property type="evidence" value="ECO:0007669"/>
    <property type="project" value="InterPro"/>
</dbReference>
<dbReference type="InterPro" id="IPR041420">
    <property type="entry name" value="PBECR4"/>
</dbReference>
<feature type="compositionally biased region" description="Polar residues" evidence="2">
    <location>
        <begin position="577"/>
        <end position="595"/>
    </location>
</feature>
<organism evidence="4 6">
    <name type="scientific">Streptococcus suis</name>
    <dbReference type="NCBI Taxonomy" id="1307"/>
    <lineage>
        <taxon>Bacteria</taxon>
        <taxon>Bacillati</taxon>
        <taxon>Bacillota</taxon>
        <taxon>Bacilli</taxon>
        <taxon>Lactobacillales</taxon>
        <taxon>Streptococcaceae</taxon>
        <taxon>Streptococcus</taxon>
    </lineage>
</organism>
<feature type="region of interest" description="Disordered" evidence="2">
    <location>
        <begin position="574"/>
        <end position="691"/>
    </location>
</feature>
<keyword evidence="1" id="KW-0175">Coiled coil</keyword>
<reference evidence="4 6" key="2">
    <citation type="submission" date="2018-12" db="EMBL/GenBank/DDBJ databases">
        <title>Whole-genome sequences of fifteen clinical Streptococcus suis strains isolated from pigs between 2006 and 2018.</title>
        <authorList>
            <person name="Stevens M.J.A."/>
            <person name="Cernela N."/>
            <person name="Spoerry Serrano N."/>
            <person name="Schmitt S."/>
            <person name="Schrenzel J."/>
            <person name="Stephan R."/>
        </authorList>
    </citation>
    <scope>NUCLEOTIDE SEQUENCE [LARGE SCALE GENOMIC DNA]</scope>
    <source>
        <strain evidence="4 6">SS1014</strain>
    </source>
</reference>
<name>A0A3R8R6V3_STRSU</name>
<dbReference type="RefSeq" id="WP_024418978.1">
    <property type="nucleotide sequence ID" value="NZ_JAIMDZ010000001.1"/>
</dbReference>
<feature type="compositionally biased region" description="Polar residues" evidence="2">
    <location>
        <begin position="625"/>
        <end position="635"/>
    </location>
</feature>
<dbReference type="GO" id="GO:0008270">
    <property type="term" value="F:zinc ion binding"/>
    <property type="evidence" value="ECO:0007669"/>
    <property type="project" value="InterPro"/>
</dbReference>
<evidence type="ECO:0000256" key="1">
    <source>
        <dbReference type="SAM" id="Coils"/>
    </source>
</evidence>
<protein>
    <submittedName>
        <fullName evidence="4">DUF3991 domain-containing protein</fullName>
    </submittedName>
</protein>
<dbReference type="Pfam" id="PF08401">
    <property type="entry name" value="ArdcN"/>
    <property type="match status" value="1"/>
</dbReference>
<evidence type="ECO:0000256" key="2">
    <source>
        <dbReference type="SAM" id="MobiDB-lite"/>
    </source>
</evidence>
<accession>A0A3R8R6V3</accession>
<dbReference type="Proteomes" id="UP000309259">
    <property type="component" value="Unassembled WGS sequence"/>
</dbReference>
<feature type="compositionally biased region" description="Basic and acidic residues" evidence="2">
    <location>
        <begin position="615"/>
        <end position="624"/>
    </location>
</feature>
<dbReference type="GO" id="GO:0006260">
    <property type="term" value="P:DNA replication"/>
    <property type="evidence" value="ECO:0007669"/>
    <property type="project" value="InterPro"/>
</dbReference>
<dbReference type="EMBL" id="RSDG01000036">
    <property type="protein sequence ID" value="RRR48779.1"/>
    <property type="molecule type" value="Genomic_DNA"/>
</dbReference>
<evidence type="ECO:0000313" key="5">
    <source>
        <dbReference type="EMBL" id="TII04187.1"/>
    </source>
</evidence>
<reference evidence="4 6" key="1">
    <citation type="submission" date="2018-11" db="EMBL/GenBank/DDBJ databases">
        <authorList>
            <person name="Stevens M.J."/>
            <person name="Cernela N."/>
            <person name="Spoerry Serrano N."/>
            <person name="Schmitt S."/>
            <person name="Schrenzel J."/>
            <person name="Stephan R."/>
        </authorList>
    </citation>
    <scope>NUCLEOTIDE SEQUENCE [LARGE SCALE GENOMIC DNA]</scope>
    <source>
        <strain evidence="4 6">SS1014</strain>
    </source>
</reference>
<sequence length="1566" mass="177761">MATHNKFEQEVNKAKSKSILDVAHNLGMELRHISRDIYEWTEHDSFRIFANKNDYHWFSKGQGGDVIHLVQTVSDVSFKEAVSYLNTGEFKTYEKQEIKQEPFEYYLKRFEKPDFKEGYDYMENERGLSRDTIDFFGEKGVLAQATKKSGRIYEPVIVFKTLDTSGEVIGASLQGINSYPEIYPGKGRLKQIMGCSDGLNGFHVDIGTPKRLVVAEAPIDLMSYYELHKDSLQDVRLLAMDGLKEGTISRHVMELRALQQGLTYVVDREKTPKQLESLAKVTNFFKDGRNQDLITLAVDNDEAGQNFIKKLEDKGIPVVVAVPPSGKDWNEYLNLYKQGDKEMTQEKPSERRLQVVFQSSDEQSILEKYGLGDIVSYDRFVKDLYEENRKQLGEATDLPAFPVLHLPDEGGGTWFGLLDENGNTLIEEFRYDIGVENETISERLGRSIPSEYLEIAEQTDALFPKLSLPEAIENESGIPVTIYSEHQKIGTIDLDDLFNKGDLGSISDELGYGWAVNPNRMLAVINDETLNQVQVDYLIERMIENGLSGSDLRQYLQLPGFSLVKYAETGDKEVQAQEDTVGQSQEPNYNASSSHRNSDSLGDENESLETEISPEDQRWLKENWDNITFTVQPPKTITGRDEASFQEPGSHPDLQAQEKAPESLLEQQIDRTSGSTGFSQLEAEGSTKPVLETSTFERTVTSRPTSSYPYLHFSTNYAEIQRRIGNYHPITPADLKRLNQYAASIQSTAQWYLDELADSKISYVYLDGGQERLLEVNFQKENFIHLAGIRPFEKGKQAADFLVDFAEGRGDFEGLLISNAIKDKLQILPMLQDILDPESFVLDDLSSVEKLHNINLTEAIKAKEEDFLLLFKDTDQGRFPASLMKLTGGLSLKVSEIEEKVILGIYRERGSQFEQIKVNNEYIQDGGLELQSILQNNQLIPVAERSKEDHAAEVAAYIDSITAGGQGYNLWHDEELENLGAPDRAFIEFHETTEEITYKNNTIDLFVKDSVNDGITGFLSLGGHTLDDEHGILQYMSDWNIKGEDQITFLAELESAVESIWDKVTDAHNEAFEKICQKYKLTKEIEPGIRLNKHEFTNLLDATREFGVAFFKKNKTYRAEHPVAFAKLLELESKDTDFDQMVVAALKEDLIRLDSDFYKEWLEDKVYDRFKVTSTDVLNGVVTVEQLESFKLATLKELMEGPAKAAPTILEDSVKNRNTQVEKEEQEVKDTRTISQIIADKDTKALSKRMKDGVRDYFDSDTYKTFLTAMSKFHNYSPRNIQLILAQNPDAVHVASFKKWKEDFERNVMKGSKSLRVWAPVQYQIKDPETGEPILDDKGKPKTEITFRLVPVFDISQTEGKELPKQVYELEGTYEDYGNLYKTFREVSLANNVPISFSDDTGDANGYYHVERNEIVIKKGMSEQQTLRTIIHEMAHSELHNKEQLQGQKLTRSNAELQAESVAYVVANHFGLDTSDYTFGYLASWTQDAAGLSDLEAQLQIVQKEANSLIQRMDATLEKYKSKEISKDAFQTKLEKAKSKNSPEAGKEEAKEASKKTPTSNQDLSL</sequence>
<feature type="coiled-coil region" evidence="1">
    <location>
        <begin position="1492"/>
        <end position="1523"/>
    </location>
</feature>
<feature type="domain" description="Zinc finger CHC2-type" evidence="3">
    <location>
        <begin position="43"/>
        <end position="86"/>
    </location>
</feature>
<feature type="compositionally biased region" description="Polar residues" evidence="2">
    <location>
        <begin position="670"/>
        <end position="679"/>
    </location>
</feature>
<evidence type="ECO:0000259" key="3">
    <source>
        <dbReference type="SMART" id="SM00400"/>
    </source>
</evidence>
<dbReference type="Pfam" id="PF13155">
    <property type="entry name" value="Toprim_2"/>
    <property type="match status" value="1"/>
</dbReference>
<evidence type="ECO:0000313" key="6">
    <source>
        <dbReference type="Proteomes" id="UP000273973"/>
    </source>
</evidence>
<evidence type="ECO:0000313" key="7">
    <source>
        <dbReference type="Proteomes" id="UP000309259"/>
    </source>
</evidence>
<feature type="region of interest" description="Disordered" evidence="2">
    <location>
        <begin position="1531"/>
        <end position="1566"/>
    </location>
</feature>
<dbReference type="Pfam" id="PF20573">
    <property type="entry name" value="DUF6782"/>
    <property type="match status" value="1"/>
</dbReference>
<feature type="compositionally biased region" description="Basic and acidic residues" evidence="2">
    <location>
        <begin position="1545"/>
        <end position="1555"/>
    </location>
</feature>
<gene>
    <name evidence="4" type="ORF">EJA00_06080</name>
    <name evidence="5" type="ORF">FAJ35_00050</name>
</gene>
<feature type="compositionally biased region" description="Polar residues" evidence="2">
    <location>
        <begin position="1557"/>
        <end position="1566"/>
    </location>
</feature>
<dbReference type="SUPFAM" id="SSF57783">
    <property type="entry name" value="Zinc beta-ribbon"/>
    <property type="match status" value="1"/>
</dbReference>
<dbReference type="InterPro" id="IPR046709">
    <property type="entry name" value="DUF6782"/>
</dbReference>
<dbReference type="EMBL" id="SSXL01000001">
    <property type="protein sequence ID" value="TII04187.1"/>
    <property type="molecule type" value="Genomic_DNA"/>
</dbReference>
<dbReference type="Gene3D" id="1.10.10.2910">
    <property type="match status" value="1"/>
</dbReference>
<dbReference type="Proteomes" id="UP000273973">
    <property type="component" value="Unassembled WGS sequence"/>
</dbReference>
<dbReference type="SMART" id="SM00400">
    <property type="entry name" value="ZnF_CHCC"/>
    <property type="match status" value="1"/>
</dbReference>
<dbReference type="InterPro" id="IPR036977">
    <property type="entry name" value="DNA_primase_Znf_CHC2"/>
</dbReference>
<feature type="compositionally biased region" description="Acidic residues" evidence="2">
    <location>
        <begin position="601"/>
        <end position="614"/>
    </location>
</feature>
<dbReference type="Gene3D" id="3.40.1360.10">
    <property type="match status" value="1"/>
</dbReference>
<dbReference type="GO" id="GO:0003899">
    <property type="term" value="F:DNA-directed RNA polymerase activity"/>
    <property type="evidence" value="ECO:0007669"/>
    <property type="project" value="InterPro"/>
</dbReference>
<dbReference type="InterPro" id="IPR002694">
    <property type="entry name" value="Znf_CHC2"/>
</dbReference>
<dbReference type="Gene3D" id="3.90.580.10">
    <property type="entry name" value="Zinc finger, CHC2-type domain"/>
    <property type="match status" value="1"/>
</dbReference>
<dbReference type="InterPro" id="IPR013610">
    <property type="entry name" value="ArdC_N"/>
</dbReference>
<dbReference type="Pfam" id="PF18813">
    <property type="entry name" value="PBECR4"/>
    <property type="match status" value="1"/>
</dbReference>
<comment type="caution">
    <text evidence="4">The sequence shown here is derived from an EMBL/GenBank/DDBJ whole genome shotgun (WGS) entry which is preliminary data.</text>
</comment>